<evidence type="ECO:0000313" key="2">
    <source>
        <dbReference type="Proteomes" id="UP000054549"/>
    </source>
</evidence>
<keyword evidence="2" id="KW-1185">Reference proteome</keyword>
<dbReference type="AlphaFoldDB" id="A0A0C2SG82"/>
<proteinExistence type="predicted"/>
<gene>
    <name evidence="1" type="ORF">M378DRAFT_81745</name>
</gene>
<name>A0A0C2SG82_AMAMK</name>
<dbReference type="Proteomes" id="UP000054549">
    <property type="component" value="Unassembled WGS sequence"/>
</dbReference>
<sequence length="70" mass="7950">MDPPLDPPVRLEVVSRTPLSTKSAIKQLDAFLDDFEARSRASQTTNTAVTVQLRKLKDALKEERKEKKIK</sequence>
<evidence type="ECO:0000313" key="1">
    <source>
        <dbReference type="EMBL" id="KIL62100.1"/>
    </source>
</evidence>
<organism evidence="1 2">
    <name type="scientific">Amanita muscaria (strain Koide BX008)</name>
    <dbReference type="NCBI Taxonomy" id="946122"/>
    <lineage>
        <taxon>Eukaryota</taxon>
        <taxon>Fungi</taxon>
        <taxon>Dikarya</taxon>
        <taxon>Basidiomycota</taxon>
        <taxon>Agaricomycotina</taxon>
        <taxon>Agaricomycetes</taxon>
        <taxon>Agaricomycetidae</taxon>
        <taxon>Agaricales</taxon>
        <taxon>Pluteineae</taxon>
        <taxon>Amanitaceae</taxon>
        <taxon>Amanita</taxon>
    </lineage>
</organism>
<reference evidence="1 2" key="1">
    <citation type="submission" date="2014-04" db="EMBL/GenBank/DDBJ databases">
        <title>Evolutionary Origins and Diversification of the Mycorrhizal Mutualists.</title>
        <authorList>
            <consortium name="DOE Joint Genome Institute"/>
            <consortium name="Mycorrhizal Genomics Consortium"/>
            <person name="Kohler A."/>
            <person name="Kuo A."/>
            <person name="Nagy L.G."/>
            <person name="Floudas D."/>
            <person name="Copeland A."/>
            <person name="Barry K.W."/>
            <person name="Cichocki N."/>
            <person name="Veneault-Fourrey C."/>
            <person name="LaButti K."/>
            <person name="Lindquist E.A."/>
            <person name="Lipzen A."/>
            <person name="Lundell T."/>
            <person name="Morin E."/>
            <person name="Murat C."/>
            <person name="Riley R."/>
            <person name="Ohm R."/>
            <person name="Sun H."/>
            <person name="Tunlid A."/>
            <person name="Henrissat B."/>
            <person name="Grigoriev I.V."/>
            <person name="Hibbett D.S."/>
            <person name="Martin F."/>
        </authorList>
    </citation>
    <scope>NUCLEOTIDE SEQUENCE [LARGE SCALE GENOMIC DNA]</scope>
    <source>
        <strain evidence="1 2">Koide BX008</strain>
    </source>
</reference>
<dbReference type="EMBL" id="KN818275">
    <property type="protein sequence ID" value="KIL62100.1"/>
    <property type="molecule type" value="Genomic_DNA"/>
</dbReference>
<protein>
    <submittedName>
        <fullName evidence="1">Uncharacterized protein</fullName>
    </submittedName>
</protein>
<dbReference type="OrthoDB" id="3017409at2759"/>
<dbReference type="InParanoid" id="A0A0C2SG82"/>
<dbReference type="HOGENOM" id="CLU_184662_0_0_1"/>
<accession>A0A0C2SG82</accession>